<evidence type="ECO:0000256" key="1">
    <source>
        <dbReference type="SAM" id="MobiDB-lite"/>
    </source>
</evidence>
<gene>
    <name evidence="2" type="ORF">G647_07131</name>
</gene>
<proteinExistence type="predicted"/>
<dbReference type="AlphaFoldDB" id="V9D1H5"/>
<feature type="compositionally biased region" description="Basic and acidic residues" evidence="1">
    <location>
        <begin position="138"/>
        <end position="148"/>
    </location>
</feature>
<sequence length="208" mass="23622">MTRLQESELQKQRLLEHYNEEIEHRAKQIEESDALIADLKGAVTQLEARQAFWERRRDETLPLVYLESETFFNVMTNITDDEFQNWLQRVTSARAANRPRPESDVVANTAAISTDDNLNAVDDTTTDVLPEENLVHGEPRDTTKEVSKKRANAAVESAVVAGTESDADHAQRRKHKSDWTPPAPSSFSKKHKRSHFPREVPPFASAFG</sequence>
<dbReference type="Proteomes" id="UP000030678">
    <property type="component" value="Unassembled WGS sequence"/>
</dbReference>
<dbReference type="OrthoDB" id="10555111at2759"/>
<dbReference type="HOGENOM" id="CLU_1320769_0_0_1"/>
<accession>V9D1H5</accession>
<protein>
    <submittedName>
        <fullName evidence="2">Uncharacterized protein</fullName>
    </submittedName>
</protein>
<organism evidence="2 3">
    <name type="scientific">Cladophialophora carrionii CBS 160.54</name>
    <dbReference type="NCBI Taxonomy" id="1279043"/>
    <lineage>
        <taxon>Eukaryota</taxon>
        <taxon>Fungi</taxon>
        <taxon>Dikarya</taxon>
        <taxon>Ascomycota</taxon>
        <taxon>Pezizomycotina</taxon>
        <taxon>Eurotiomycetes</taxon>
        <taxon>Chaetothyriomycetidae</taxon>
        <taxon>Chaetothyriales</taxon>
        <taxon>Herpotrichiellaceae</taxon>
        <taxon>Cladophialophora</taxon>
    </lineage>
</organism>
<evidence type="ECO:0000313" key="2">
    <source>
        <dbReference type="EMBL" id="ETI20789.1"/>
    </source>
</evidence>
<evidence type="ECO:0000313" key="3">
    <source>
        <dbReference type="Proteomes" id="UP000030678"/>
    </source>
</evidence>
<reference evidence="2 3" key="1">
    <citation type="submission" date="2013-03" db="EMBL/GenBank/DDBJ databases">
        <title>The Genome Sequence of Cladophialophora carrionii CBS 160.54.</title>
        <authorList>
            <consortium name="The Broad Institute Genomics Platform"/>
            <person name="Cuomo C."/>
            <person name="de Hoog S."/>
            <person name="Gorbushina A."/>
            <person name="Walker B."/>
            <person name="Young S.K."/>
            <person name="Zeng Q."/>
            <person name="Gargeya S."/>
            <person name="Fitzgerald M."/>
            <person name="Haas B."/>
            <person name="Abouelleil A."/>
            <person name="Allen A.W."/>
            <person name="Alvarado L."/>
            <person name="Arachchi H.M."/>
            <person name="Berlin A.M."/>
            <person name="Chapman S.B."/>
            <person name="Gainer-Dewar J."/>
            <person name="Goldberg J."/>
            <person name="Griggs A."/>
            <person name="Gujja S."/>
            <person name="Hansen M."/>
            <person name="Howarth C."/>
            <person name="Imamovic A."/>
            <person name="Ireland A."/>
            <person name="Larimer J."/>
            <person name="McCowan C."/>
            <person name="Murphy C."/>
            <person name="Pearson M."/>
            <person name="Poon T.W."/>
            <person name="Priest M."/>
            <person name="Roberts A."/>
            <person name="Saif S."/>
            <person name="Shea T."/>
            <person name="Sisk P."/>
            <person name="Sykes S."/>
            <person name="Wortman J."/>
            <person name="Nusbaum C."/>
            <person name="Birren B."/>
        </authorList>
    </citation>
    <scope>NUCLEOTIDE SEQUENCE [LARGE SCALE GENOMIC DNA]</scope>
    <source>
        <strain evidence="2 3">CBS 160.54</strain>
    </source>
</reference>
<dbReference type="EMBL" id="KB822707">
    <property type="protein sequence ID" value="ETI20789.1"/>
    <property type="molecule type" value="Genomic_DNA"/>
</dbReference>
<dbReference type="RefSeq" id="XP_008729670.1">
    <property type="nucleotide sequence ID" value="XM_008731448.1"/>
</dbReference>
<dbReference type="GeneID" id="19985624"/>
<name>V9D1H5_9EURO</name>
<dbReference type="VEuPathDB" id="FungiDB:G647_07131"/>
<feature type="region of interest" description="Disordered" evidence="1">
    <location>
        <begin position="138"/>
        <end position="208"/>
    </location>
</feature>